<evidence type="ECO:0000313" key="1">
    <source>
        <dbReference type="EMBL" id="KKR06428.1"/>
    </source>
</evidence>
<organism evidence="1 2">
    <name type="scientific">candidate division WS6 bacterium GW2011_GWF2_39_15</name>
    <dbReference type="NCBI Taxonomy" id="1619100"/>
    <lineage>
        <taxon>Bacteria</taxon>
        <taxon>Candidatus Dojkabacteria</taxon>
    </lineage>
</organism>
<evidence type="ECO:0000313" key="2">
    <source>
        <dbReference type="Proteomes" id="UP000034799"/>
    </source>
</evidence>
<dbReference type="STRING" id="1619100.UT34_C0001G0468"/>
<sequence>MAKKEKIIAEEFFAMINEQADELVGGNGGPTNSIIQTEKGTLKIDRGRERQDSRVITIAQQEKTPLVIQWLSGDTSHVIYYATPSRPFVQSPFPLMFSPSYLTKVIEKSLEVLLINDDEERESALNEFLSEPEYLKALNRLRS</sequence>
<dbReference type="AlphaFoldDB" id="A0A0G0MTD4"/>
<accession>A0A0G0MTD4</accession>
<name>A0A0G0MTD4_9BACT</name>
<proteinExistence type="predicted"/>
<dbReference type="EMBL" id="LBWK01000001">
    <property type="protein sequence ID" value="KKR06428.1"/>
    <property type="molecule type" value="Genomic_DNA"/>
</dbReference>
<dbReference type="Proteomes" id="UP000034799">
    <property type="component" value="Unassembled WGS sequence"/>
</dbReference>
<comment type="caution">
    <text evidence="1">The sequence shown here is derived from an EMBL/GenBank/DDBJ whole genome shotgun (WGS) entry which is preliminary data.</text>
</comment>
<protein>
    <submittedName>
        <fullName evidence="1">Uncharacterized protein</fullName>
    </submittedName>
</protein>
<gene>
    <name evidence="1" type="ORF">UT34_C0001G0468</name>
</gene>
<reference evidence="1 2" key="1">
    <citation type="journal article" date="2015" name="Nature">
        <title>rRNA introns, odd ribosomes, and small enigmatic genomes across a large radiation of phyla.</title>
        <authorList>
            <person name="Brown C.T."/>
            <person name="Hug L.A."/>
            <person name="Thomas B.C."/>
            <person name="Sharon I."/>
            <person name="Castelle C.J."/>
            <person name="Singh A."/>
            <person name="Wilkins M.J."/>
            <person name="Williams K.H."/>
            <person name="Banfield J.F."/>
        </authorList>
    </citation>
    <scope>NUCLEOTIDE SEQUENCE [LARGE SCALE GENOMIC DNA]</scope>
</reference>